<feature type="binding site" evidence="9">
    <location>
        <begin position="64"/>
        <end position="65"/>
    </location>
    <ligand>
        <name>substrate</name>
    </ligand>
</feature>
<name>A0A2W2ALU6_9HYPH</name>
<dbReference type="FunFam" id="3.40.1160.10:FF:000004">
    <property type="entry name" value="Acetylglutamate kinase"/>
    <property type="match status" value="1"/>
</dbReference>
<feature type="domain" description="Aspartate/glutamate/uridylate kinase" evidence="10">
    <location>
        <begin position="25"/>
        <end position="269"/>
    </location>
</feature>
<dbReference type="PIRSF" id="PIRSF000728">
    <property type="entry name" value="NAGK"/>
    <property type="match status" value="1"/>
</dbReference>
<dbReference type="Proteomes" id="UP000248795">
    <property type="component" value="Unassembled WGS sequence"/>
</dbReference>
<dbReference type="InterPro" id="IPR001057">
    <property type="entry name" value="Glu/AcGlu_kinase"/>
</dbReference>
<dbReference type="GO" id="GO:0005524">
    <property type="term" value="F:ATP binding"/>
    <property type="evidence" value="ECO:0007669"/>
    <property type="project" value="UniProtKB-UniRule"/>
</dbReference>
<dbReference type="InterPro" id="IPR036393">
    <property type="entry name" value="AceGlu_kinase-like_sf"/>
</dbReference>
<keyword evidence="4 9" id="KW-0808">Transferase</keyword>
<dbReference type="GO" id="GO:0042450">
    <property type="term" value="P:L-arginine biosynthetic process via ornithine"/>
    <property type="evidence" value="ECO:0007669"/>
    <property type="project" value="UniProtKB-UniRule"/>
</dbReference>
<evidence type="ECO:0000256" key="6">
    <source>
        <dbReference type="ARBA" id="ARBA00022777"/>
    </source>
</evidence>
<evidence type="ECO:0000259" key="10">
    <source>
        <dbReference type="Pfam" id="PF00696"/>
    </source>
</evidence>
<dbReference type="InterPro" id="IPR001048">
    <property type="entry name" value="Asp/Glu/Uridylate_kinase"/>
</dbReference>
<dbReference type="InterPro" id="IPR004662">
    <property type="entry name" value="AcgluKinase_fam"/>
</dbReference>
<keyword evidence="9" id="KW-0963">Cytoplasm</keyword>
<keyword evidence="2 9" id="KW-0055">Arginine biosynthesis</keyword>
<evidence type="ECO:0000256" key="8">
    <source>
        <dbReference type="ARBA" id="ARBA00048141"/>
    </source>
</evidence>
<evidence type="ECO:0000256" key="5">
    <source>
        <dbReference type="ARBA" id="ARBA00022741"/>
    </source>
</evidence>
<feature type="binding site" evidence="9">
    <location>
        <position position="191"/>
    </location>
    <ligand>
        <name>substrate</name>
    </ligand>
</feature>
<comment type="pathway">
    <text evidence="1 9">Amino-acid biosynthesis; L-arginine biosynthesis; N(2)-acetyl-L-ornithine from L-glutamate: step 2/4.</text>
</comment>
<keyword evidence="12" id="KW-1185">Reference proteome</keyword>
<dbReference type="Pfam" id="PF00696">
    <property type="entry name" value="AA_kinase"/>
    <property type="match status" value="1"/>
</dbReference>
<dbReference type="NCBIfam" id="TIGR00761">
    <property type="entry name" value="argB"/>
    <property type="match status" value="1"/>
</dbReference>
<dbReference type="EMBL" id="QKVK01000005">
    <property type="protein sequence ID" value="PZF76525.1"/>
    <property type="molecule type" value="Genomic_DNA"/>
</dbReference>
<evidence type="ECO:0000256" key="4">
    <source>
        <dbReference type="ARBA" id="ARBA00022679"/>
    </source>
</evidence>
<gene>
    <name evidence="9 11" type="primary">argB</name>
    <name evidence="11" type="ORF">DK847_12010</name>
</gene>
<evidence type="ECO:0000313" key="11">
    <source>
        <dbReference type="EMBL" id="PZF76525.1"/>
    </source>
</evidence>
<dbReference type="UniPathway" id="UPA00068">
    <property type="reaction ID" value="UER00107"/>
</dbReference>
<evidence type="ECO:0000256" key="7">
    <source>
        <dbReference type="ARBA" id="ARBA00022840"/>
    </source>
</evidence>
<keyword evidence="3 9" id="KW-0028">Amino-acid biosynthesis</keyword>
<dbReference type="Gene3D" id="3.40.1160.10">
    <property type="entry name" value="Acetylglutamate kinase-like"/>
    <property type="match status" value="1"/>
</dbReference>
<dbReference type="EC" id="2.7.2.8" evidence="9"/>
<feature type="binding site" evidence="9">
    <location>
        <position position="86"/>
    </location>
    <ligand>
        <name>substrate</name>
    </ligand>
</feature>
<evidence type="ECO:0000256" key="2">
    <source>
        <dbReference type="ARBA" id="ARBA00022571"/>
    </source>
</evidence>
<protein>
    <recommendedName>
        <fullName evidence="9">Acetylglutamate kinase</fullName>
        <ecNumber evidence="9">2.7.2.8</ecNumber>
    </recommendedName>
    <alternativeName>
        <fullName evidence="9">N-acetyl-L-glutamate 5-phosphotransferase</fullName>
    </alternativeName>
    <alternativeName>
        <fullName evidence="9">NAG kinase</fullName>
        <shortName evidence="9">NAGK</shortName>
    </alternativeName>
</protein>
<sequence>MDEIAATARILSEALPFLQRYDDQIIVVKYGGHAMVDPKLAHQFARDMVMLKVCGLNPIVVHGGGPQINKMLDKLEVQPEFREGLRVTDEATMSVVEMVLSGSINKSIVASIQQAGGRAVGISGKDGNLMIAEKLTKKKTDPETGKVVEIDFGFVGEPVKVNTEILETIMKSDAIPVIAPVGVGANGETFNVNADTAAGAVATATRAKRLLLLTDVAGVLDKDKNLISELAVEELPNLIANGTITGGMIPKVESAADVVKSGVEGVIILDGRVPHSVLLELLTPHGVGTRISRAGA</sequence>
<organism evidence="11 12">
    <name type="scientific">Aestuariivirga litoralis</name>
    <dbReference type="NCBI Taxonomy" id="2650924"/>
    <lineage>
        <taxon>Bacteria</taxon>
        <taxon>Pseudomonadati</taxon>
        <taxon>Pseudomonadota</taxon>
        <taxon>Alphaproteobacteria</taxon>
        <taxon>Hyphomicrobiales</taxon>
        <taxon>Aestuariivirgaceae</taxon>
        <taxon>Aestuariivirga</taxon>
    </lineage>
</organism>
<dbReference type="PANTHER" id="PTHR23342">
    <property type="entry name" value="N-ACETYLGLUTAMATE SYNTHASE"/>
    <property type="match status" value="1"/>
</dbReference>
<dbReference type="InterPro" id="IPR041727">
    <property type="entry name" value="NAGK-C"/>
</dbReference>
<dbReference type="AlphaFoldDB" id="A0A2W2ALU6"/>
<dbReference type="InterPro" id="IPR037528">
    <property type="entry name" value="ArgB"/>
</dbReference>
<dbReference type="HAMAP" id="MF_00082">
    <property type="entry name" value="ArgB"/>
    <property type="match status" value="1"/>
</dbReference>
<feature type="site" description="Transition state stabilizer" evidence="9">
    <location>
        <position position="251"/>
    </location>
</feature>
<accession>A0A2W2ALU6</accession>
<reference evidence="12" key="1">
    <citation type="submission" date="2018-06" db="EMBL/GenBank/DDBJ databases">
        <title>Aestuariibacter litoralis strain KCTC 52945T.</title>
        <authorList>
            <person name="Li X."/>
            <person name="Salam N."/>
            <person name="Li J.-L."/>
            <person name="Chen Y.-M."/>
            <person name="Yang Z.-W."/>
            <person name="Zhang L.-Y."/>
            <person name="Han M.-X."/>
            <person name="Xiao M."/>
            <person name="Li W.-J."/>
        </authorList>
    </citation>
    <scope>NUCLEOTIDE SEQUENCE [LARGE SCALE GENOMIC DNA]</scope>
    <source>
        <strain evidence="12">KCTC 52945</strain>
    </source>
</reference>
<comment type="catalytic activity">
    <reaction evidence="8 9">
        <text>N-acetyl-L-glutamate + ATP = N-acetyl-L-glutamyl 5-phosphate + ADP</text>
        <dbReference type="Rhea" id="RHEA:14629"/>
        <dbReference type="ChEBI" id="CHEBI:30616"/>
        <dbReference type="ChEBI" id="CHEBI:44337"/>
        <dbReference type="ChEBI" id="CHEBI:57936"/>
        <dbReference type="ChEBI" id="CHEBI:456216"/>
        <dbReference type="EC" id="2.7.2.8"/>
    </reaction>
</comment>
<dbReference type="RefSeq" id="WP_111198762.1">
    <property type="nucleotide sequence ID" value="NZ_QKVK01000005.1"/>
</dbReference>
<comment type="caution">
    <text evidence="11">The sequence shown here is derived from an EMBL/GenBank/DDBJ whole genome shotgun (WGS) entry which is preliminary data.</text>
</comment>
<evidence type="ECO:0000256" key="9">
    <source>
        <dbReference type="HAMAP-Rule" id="MF_00082"/>
    </source>
</evidence>
<comment type="function">
    <text evidence="9">Catalyzes the ATP-dependent phosphorylation of N-acetyl-L-glutamate.</text>
</comment>
<dbReference type="SUPFAM" id="SSF53633">
    <property type="entry name" value="Carbamate kinase-like"/>
    <property type="match status" value="1"/>
</dbReference>
<feature type="site" description="Transition state stabilizer" evidence="9">
    <location>
        <position position="29"/>
    </location>
</feature>
<evidence type="ECO:0000256" key="1">
    <source>
        <dbReference type="ARBA" id="ARBA00004828"/>
    </source>
</evidence>
<dbReference type="PANTHER" id="PTHR23342:SF0">
    <property type="entry name" value="N-ACETYLGLUTAMATE SYNTHASE, MITOCHONDRIAL"/>
    <property type="match status" value="1"/>
</dbReference>
<keyword evidence="6 9" id="KW-0418">Kinase</keyword>
<evidence type="ECO:0000313" key="12">
    <source>
        <dbReference type="Proteomes" id="UP000248795"/>
    </source>
</evidence>
<dbReference type="GO" id="GO:0003991">
    <property type="term" value="F:acetylglutamate kinase activity"/>
    <property type="evidence" value="ECO:0007669"/>
    <property type="project" value="UniProtKB-UniRule"/>
</dbReference>
<comment type="similarity">
    <text evidence="9">Belongs to the acetylglutamate kinase family. ArgB subfamily.</text>
</comment>
<proteinExistence type="inferred from homology"/>
<dbReference type="PRINTS" id="PR00474">
    <property type="entry name" value="GLU5KINASE"/>
</dbReference>
<keyword evidence="5 9" id="KW-0547">Nucleotide-binding</keyword>
<dbReference type="CDD" id="cd04250">
    <property type="entry name" value="AAK_NAGK-C"/>
    <property type="match status" value="1"/>
</dbReference>
<evidence type="ECO:0000256" key="3">
    <source>
        <dbReference type="ARBA" id="ARBA00022605"/>
    </source>
</evidence>
<dbReference type="GO" id="GO:0005737">
    <property type="term" value="C:cytoplasm"/>
    <property type="evidence" value="ECO:0007669"/>
    <property type="project" value="UniProtKB-SubCell"/>
</dbReference>
<keyword evidence="7 9" id="KW-0067">ATP-binding</keyword>
<comment type="subcellular location">
    <subcellularLocation>
        <location evidence="9">Cytoplasm</location>
    </subcellularLocation>
</comment>